<organism evidence="1 2">
    <name type="scientific">Camellia lanceoleosa</name>
    <dbReference type="NCBI Taxonomy" id="1840588"/>
    <lineage>
        <taxon>Eukaryota</taxon>
        <taxon>Viridiplantae</taxon>
        <taxon>Streptophyta</taxon>
        <taxon>Embryophyta</taxon>
        <taxon>Tracheophyta</taxon>
        <taxon>Spermatophyta</taxon>
        <taxon>Magnoliopsida</taxon>
        <taxon>eudicotyledons</taxon>
        <taxon>Gunneridae</taxon>
        <taxon>Pentapetalae</taxon>
        <taxon>asterids</taxon>
        <taxon>Ericales</taxon>
        <taxon>Theaceae</taxon>
        <taxon>Camellia</taxon>
    </lineage>
</organism>
<reference evidence="1 2" key="1">
    <citation type="journal article" date="2022" name="Plant J.">
        <title>Chromosome-level genome of Camellia lanceoleosa provides a valuable resource for understanding genome evolution and self-incompatibility.</title>
        <authorList>
            <person name="Gong W."/>
            <person name="Xiao S."/>
            <person name="Wang L."/>
            <person name="Liao Z."/>
            <person name="Chang Y."/>
            <person name="Mo W."/>
            <person name="Hu G."/>
            <person name="Li W."/>
            <person name="Zhao G."/>
            <person name="Zhu H."/>
            <person name="Hu X."/>
            <person name="Ji K."/>
            <person name="Xiang X."/>
            <person name="Song Q."/>
            <person name="Yuan D."/>
            <person name="Jin S."/>
            <person name="Zhang L."/>
        </authorList>
    </citation>
    <scope>NUCLEOTIDE SEQUENCE [LARGE SCALE GENOMIC DNA]</scope>
    <source>
        <strain evidence="1">SQ_2022a</strain>
    </source>
</reference>
<accession>A0ACC0GIF3</accession>
<sequence>MAKNSVPGSLELGDVVAILKGGGKSVRRKEKRAKIEQIRANLGLSDLQRTPMPGESLKDFYKRTNLYWQMAAYEHTQHTGKVCSLS</sequence>
<dbReference type="EMBL" id="CM045765">
    <property type="protein sequence ID" value="KAI8000313.1"/>
    <property type="molecule type" value="Genomic_DNA"/>
</dbReference>
<evidence type="ECO:0000313" key="2">
    <source>
        <dbReference type="Proteomes" id="UP001060215"/>
    </source>
</evidence>
<comment type="caution">
    <text evidence="1">The sequence shown here is derived from an EMBL/GenBank/DDBJ whole genome shotgun (WGS) entry which is preliminary data.</text>
</comment>
<protein>
    <submittedName>
        <fullName evidence="1">Uncharacterized protein</fullName>
    </submittedName>
</protein>
<name>A0ACC0GIF3_9ERIC</name>
<dbReference type="Proteomes" id="UP001060215">
    <property type="component" value="Chromosome 8"/>
</dbReference>
<evidence type="ECO:0000313" key="1">
    <source>
        <dbReference type="EMBL" id="KAI8000313.1"/>
    </source>
</evidence>
<proteinExistence type="predicted"/>
<gene>
    <name evidence="1" type="ORF">LOK49_LG09G01810</name>
</gene>
<keyword evidence="2" id="KW-1185">Reference proteome</keyword>